<evidence type="ECO:0000313" key="4">
    <source>
        <dbReference type="Proteomes" id="UP000271241"/>
    </source>
</evidence>
<reference evidence="4" key="1">
    <citation type="journal article" date="2018" name="Nat. Microbiol.">
        <title>Leveraging single-cell genomics to expand the fungal tree of life.</title>
        <authorList>
            <person name="Ahrendt S.R."/>
            <person name="Quandt C.A."/>
            <person name="Ciobanu D."/>
            <person name="Clum A."/>
            <person name="Salamov A."/>
            <person name="Andreopoulos B."/>
            <person name="Cheng J.F."/>
            <person name="Woyke T."/>
            <person name="Pelin A."/>
            <person name="Henrissat B."/>
            <person name="Reynolds N.K."/>
            <person name="Benny G.L."/>
            <person name="Smith M.E."/>
            <person name="James T.Y."/>
            <person name="Grigoriev I.V."/>
        </authorList>
    </citation>
    <scope>NUCLEOTIDE SEQUENCE [LARGE SCALE GENOMIC DNA]</scope>
    <source>
        <strain evidence="4">RSA 1356</strain>
    </source>
</reference>
<protein>
    <recommendedName>
        <fullName evidence="5">Secreted protein</fullName>
    </recommendedName>
</protein>
<dbReference type="EMBL" id="KZ992641">
    <property type="protein sequence ID" value="RKP08075.1"/>
    <property type="molecule type" value="Genomic_DNA"/>
</dbReference>
<keyword evidence="2" id="KW-0732">Signal</keyword>
<name>A0A4P9XPX7_9FUNG</name>
<evidence type="ECO:0000256" key="2">
    <source>
        <dbReference type="SAM" id="SignalP"/>
    </source>
</evidence>
<proteinExistence type="predicted"/>
<sequence>MTILNRLILVLSVLLLVAMASLCSASLGSALDSPHAVTAAAPTAAKFHRRFSPPGGRYFGGRSNTGCRYCAYSREAKSNDTQNTTSTAGLSVATTAGASQTALPGESKANTPQFSQPNYTSNF</sequence>
<evidence type="ECO:0000256" key="1">
    <source>
        <dbReference type="SAM" id="MobiDB-lite"/>
    </source>
</evidence>
<accession>A0A4P9XPX7</accession>
<feature type="region of interest" description="Disordered" evidence="1">
    <location>
        <begin position="98"/>
        <end position="123"/>
    </location>
</feature>
<evidence type="ECO:0000313" key="3">
    <source>
        <dbReference type="EMBL" id="RKP08075.1"/>
    </source>
</evidence>
<organism evidence="3 4">
    <name type="scientific">Thamnocephalis sphaerospora</name>
    <dbReference type="NCBI Taxonomy" id="78915"/>
    <lineage>
        <taxon>Eukaryota</taxon>
        <taxon>Fungi</taxon>
        <taxon>Fungi incertae sedis</taxon>
        <taxon>Zoopagomycota</taxon>
        <taxon>Zoopagomycotina</taxon>
        <taxon>Zoopagomycetes</taxon>
        <taxon>Zoopagales</taxon>
        <taxon>Sigmoideomycetaceae</taxon>
        <taxon>Thamnocephalis</taxon>
    </lineage>
</organism>
<keyword evidence="4" id="KW-1185">Reference proteome</keyword>
<evidence type="ECO:0008006" key="5">
    <source>
        <dbReference type="Google" id="ProtNLM"/>
    </source>
</evidence>
<dbReference type="AlphaFoldDB" id="A0A4P9XPX7"/>
<feature type="signal peptide" evidence="2">
    <location>
        <begin position="1"/>
        <end position="25"/>
    </location>
</feature>
<dbReference type="Proteomes" id="UP000271241">
    <property type="component" value="Unassembled WGS sequence"/>
</dbReference>
<gene>
    <name evidence="3" type="ORF">THASP1DRAFT_23878</name>
</gene>
<feature type="chain" id="PRO_5020331826" description="Secreted protein" evidence="2">
    <location>
        <begin position="26"/>
        <end position="123"/>
    </location>
</feature>